<dbReference type="InterPro" id="IPR000896">
    <property type="entry name" value="Hemocyanin/hexamerin_mid_dom"/>
</dbReference>
<dbReference type="InterPro" id="IPR005203">
    <property type="entry name" value="Hemocyanin_C"/>
</dbReference>
<dbReference type="InterPro" id="IPR036697">
    <property type="entry name" value="Hemocyanin_N_sf"/>
</dbReference>
<evidence type="ECO:0000259" key="6">
    <source>
        <dbReference type="PROSITE" id="PS00498"/>
    </source>
</evidence>
<dbReference type="InterPro" id="IPR013788">
    <property type="entry name" value="Hemocyanin/hexamerin"/>
</dbReference>
<dbReference type="Pfam" id="PF03723">
    <property type="entry name" value="Hemocyanin_C"/>
    <property type="match status" value="1"/>
</dbReference>
<evidence type="ECO:0000256" key="4">
    <source>
        <dbReference type="ARBA" id="ARBA00023008"/>
    </source>
</evidence>
<dbReference type="PRINTS" id="PR00187">
    <property type="entry name" value="HAEMOCYANIN"/>
</dbReference>
<dbReference type="PROSITE" id="PS00498">
    <property type="entry name" value="TYROSINASE_2"/>
    <property type="match status" value="1"/>
</dbReference>
<dbReference type="PANTHER" id="PTHR11511">
    <property type="entry name" value="LARVAL STORAGE PROTEIN/PHENOLOXIDASE"/>
    <property type="match status" value="1"/>
</dbReference>
<evidence type="ECO:0000256" key="1">
    <source>
        <dbReference type="ARBA" id="ARBA00004613"/>
    </source>
</evidence>
<dbReference type="Gene3D" id="1.20.1370.10">
    <property type="entry name" value="Hemocyanin, N-terminal domain"/>
    <property type="match status" value="1"/>
</dbReference>
<dbReference type="Pfam" id="PF00372">
    <property type="entry name" value="Hemocyanin_M"/>
    <property type="match status" value="1"/>
</dbReference>
<dbReference type="EMBL" id="HM138084">
    <property type="protein sequence ID" value="ADI99790.1"/>
    <property type="molecule type" value="mRNA"/>
</dbReference>
<dbReference type="GO" id="GO:0005576">
    <property type="term" value="C:extracellular region"/>
    <property type="evidence" value="ECO:0007669"/>
    <property type="project" value="UniProtKB-SubCell"/>
</dbReference>
<dbReference type="PROSITE" id="PS00209">
    <property type="entry name" value="HEMOCYANIN_1"/>
    <property type="match status" value="1"/>
</dbReference>
<evidence type="ECO:0000256" key="2">
    <source>
        <dbReference type="ARBA" id="ARBA00022525"/>
    </source>
</evidence>
<evidence type="ECO:0000256" key="5">
    <source>
        <dbReference type="ARBA" id="ARBA00023157"/>
    </source>
</evidence>
<dbReference type="InterPro" id="IPR008922">
    <property type="entry name" value="Di-copper_centre_dom_sf"/>
</dbReference>
<dbReference type="PROSITE" id="PS00210">
    <property type="entry name" value="HEMOCYANIN_2"/>
    <property type="match status" value="1"/>
</dbReference>
<dbReference type="Gene3D" id="1.10.1280.10">
    <property type="entry name" value="Di-copper center containing domain from catechol oxidase"/>
    <property type="match status" value="1"/>
</dbReference>
<protein>
    <submittedName>
        <fullName evidence="7">Prophenoloxidase</fullName>
    </submittedName>
</protein>
<dbReference type="GO" id="GO:0016491">
    <property type="term" value="F:oxidoreductase activity"/>
    <property type="evidence" value="ECO:0007669"/>
    <property type="project" value="InterPro"/>
</dbReference>
<dbReference type="PANTHER" id="PTHR11511:SF4">
    <property type="entry name" value="PHENOLOXIDASE 2-RELATED"/>
    <property type="match status" value="1"/>
</dbReference>
<name>D9IEW2_9CRUS</name>
<organism evidence="7">
    <name type="scientific">Artemia sinica</name>
    <dbReference type="NCBI Taxonomy" id="112780"/>
    <lineage>
        <taxon>Eukaryota</taxon>
        <taxon>Metazoa</taxon>
        <taxon>Ecdysozoa</taxon>
        <taxon>Arthropoda</taxon>
        <taxon>Crustacea</taxon>
        <taxon>Branchiopoda</taxon>
        <taxon>Anostraca</taxon>
        <taxon>Artemiidae</taxon>
        <taxon>Artemia</taxon>
    </lineage>
</organism>
<dbReference type="InterPro" id="IPR037020">
    <property type="entry name" value="Hemocyanin_C_sf"/>
</dbReference>
<evidence type="ECO:0000256" key="3">
    <source>
        <dbReference type="ARBA" id="ARBA00022723"/>
    </source>
</evidence>
<keyword evidence="3" id="KW-0479">Metal-binding</keyword>
<keyword evidence="5" id="KW-1015">Disulfide bond</keyword>
<proteinExistence type="evidence at transcript level"/>
<dbReference type="InterPro" id="IPR002227">
    <property type="entry name" value="Tyrosinase_Cu-bd"/>
</dbReference>
<gene>
    <name evidence="7" type="primary">proPO</name>
</gene>
<dbReference type="Pfam" id="PF03722">
    <property type="entry name" value="Hemocyanin_N"/>
    <property type="match status" value="1"/>
</dbReference>
<keyword evidence="2" id="KW-0964">Secreted</keyword>
<dbReference type="GO" id="GO:0046872">
    <property type="term" value="F:metal ion binding"/>
    <property type="evidence" value="ECO:0007669"/>
    <property type="project" value="UniProtKB-KW"/>
</dbReference>
<comment type="subcellular location">
    <subcellularLocation>
        <location evidence="1">Secreted</location>
    </subcellularLocation>
</comment>
<dbReference type="SUPFAM" id="SSF48050">
    <property type="entry name" value="Hemocyanin, N-terminal domain"/>
    <property type="match status" value="1"/>
</dbReference>
<dbReference type="InterPro" id="IPR014756">
    <property type="entry name" value="Ig_E-set"/>
</dbReference>
<dbReference type="InterPro" id="IPR005204">
    <property type="entry name" value="Hemocyanin_N"/>
</dbReference>
<accession>D9IEW2</accession>
<dbReference type="SUPFAM" id="SSF81296">
    <property type="entry name" value="E set domains"/>
    <property type="match status" value="1"/>
</dbReference>
<reference evidence="7" key="1">
    <citation type="submission" date="2010-04" db="EMBL/GenBank/DDBJ databases">
        <title>Gene clone and expression analysis of prophenoloxidase from Artemia sinica.</title>
        <authorList>
            <person name="Fan T.J."/>
            <person name="Wang L.Y."/>
            <person name="Yu M.M."/>
            <person name="Xu B."/>
        </authorList>
    </citation>
    <scope>NUCLEOTIDE SEQUENCE</scope>
</reference>
<evidence type="ECO:0000313" key="7">
    <source>
        <dbReference type="EMBL" id="ADI99790.1"/>
    </source>
</evidence>
<dbReference type="AlphaFoldDB" id="D9IEW2"/>
<dbReference type="SMR" id="D9IEW2"/>
<dbReference type="Gene3D" id="2.60.40.1520">
    <property type="entry name" value="Hemocyanin, C-terminal domain"/>
    <property type="match status" value="1"/>
</dbReference>
<dbReference type="SUPFAM" id="SSF48056">
    <property type="entry name" value="Di-copper centre-containing domain"/>
    <property type="match status" value="1"/>
</dbReference>
<keyword evidence="4" id="KW-0186">Copper</keyword>
<sequence>MAGRNINSQEKLFLLLETPSEPVFKPKKYKNEEVYIDVPDKYLQGGFKDLKPILTGGIGLRDGRPGKVPSPLSVRGVELPDLSPVLTVPRGRPWSVFYDVDKKAGNALVKMMNTFKNIDDLFSFAALVRDRVNEEMFVYAVMATVFRRPELQASAIKMNNIFELFPDRIIGSDAIAKAKETIKQSTGDEDEETVLEINQEFSALDKNPENRLAYFREDLGVNSHHWHWHLVFPDDEEFKRDRRGEMFFYMHHQIIARYDCERLSNGLPLVRSFHKLDEPIEEAYFSKLTTDNSGKLWGVRPAGMKIQDMELPEPNENYRIMDMEGWRDRIRDAIHRGIARRTDGTEVRLDAKTGIDILGDMIEPALSFSVNPRFYGQLHNKGHVLIGHCHDPTGANKESGGPMTDSMTAMRDPIFYRWHKHIDELFYEFKETLGAYTKDELGFRGITVMDVSVSNGNRITTGWGKSRLNLAQGIDLQGRRNVQAELTHLIHEPFAYRFTVRNDTRAPRRVCFRVFMTPIYDEVGRKLTFRQQTLLAVEMDKFAVTVNAPMVQLDRTSRESSVTIPIERFFRVYERRTANTSDALSNYEMFCGCGWPEHMLVPKGTAEGMQFELIVIATDWSKDEVPVKTTNKPCSRGTSYCGVLDDKYPDKRPMGFPFDRPIEDATTTYEDFTEGLTNIFKREVVVQFKDEVLLNINRL</sequence>
<feature type="domain" description="Tyrosinase copper-binding" evidence="6">
    <location>
        <begin position="412"/>
        <end position="423"/>
    </location>
</feature>